<organism evidence="5">
    <name type="scientific">Cyprideis torosa</name>
    <dbReference type="NCBI Taxonomy" id="163714"/>
    <lineage>
        <taxon>Eukaryota</taxon>
        <taxon>Metazoa</taxon>
        <taxon>Ecdysozoa</taxon>
        <taxon>Arthropoda</taxon>
        <taxon>Crustacea</taxon>
        <taxon>Oligostraca</taxon>
        <taxon>Ostracoda</taxon>
        <taxon>Podocopa</taxon>
        <taxon>Podocopida</taxon>
        <taxon>Cytherocopina</taxon>
        <taxon>Cytheroidea</taxon>
        <taxon>Cytherideidae</taxon>
        <taxon>Cyprideis</taxon>
    </lineage>
</organism>
<dbReference type="OrthoDB" id="6041973at2759"/>
<evidence type="ECO:0000313" key="5">
    <source>
        <dbReference type="EMBL" id="CAD7224084.1"/>
    </source>
</evidence>
<sequence>MSRLWICPRAARWPSQLGLLSVQPLALSPNRSFPTHSHFKDPEQYKTREWADTPEYPELLDPTPLGYKRRKRDKFIRELQEAPTVHEKQVNIHNQKYFGAYHFVLKDVYEPYSGMDFIQAATRTQFIRGLPTDSYYTDDTFLRALDGQPRTGPPIRDVIIRDVDSKLRSLIAMEHQKVESMLNLRRFEKDRLIGKAVSKRLAQVLYARCFSEWPHLQDSEMTLDNRIEYAWLRGDFFLYQQIKNRIEKYLESLKKSQERDLKDARLYLYSPDFFYPSPDDKMSFRLQVLSQSRVMFRHAHPLPLVVPADSPMVYATEKIPEWSYNPKTLGYPHETRFATSIPGVWPEDPRLFCSLAFFDRSFVPFAEDHQMTDPGVYDVQEALDQRGIRLGFALTGGQAAVNGFDTYNDVTYPFVSQLALCNGPRISFYLYQLNTNKLHDEFATAEGNPKTNLCWGSQEMELYSTPGGPLNHEAMSLLVKAMLKAPEAREGLETYQPYVGGPPKPMKLGQGSQEEKTQYMVEAYRYYYSNRPRVVIRPEIWDWEKFFVLDNLVMVTYPRAWKWWQQRYPGADNPPIEKYLKKPVPWKLPIIK</sequence>
<keyword evidence="2" id="KW-0689">Ribosomal protein</keyword>
<dbReference type="GO" id="GO:0006412">
    <property type="term" value="P:translation"/>
    <property type="evidence" value="ECO:0007669"/>
    <property type="project" value="InterPro"/>
</dbReference>
<dbReference type="EMBL" id="OB660304">
    <property type="protein sequence ID" value="CAD7224084.1"/>
    <property type="molecule type" value="Genomic_DNA"/>
</dbReference>
<comment type="subcellular location">
    <subcellularLocation>
        <location evidence="1">Mitochondrion</location>
    </subcellularLocation>
</comment>
<dbReference type="InterPro" id="IPR010793">
    <property type="entry name" value="Ribosomal_mL37/mL65"/>
</dbReference>
<protein>
    <submittedName>
        <fullName evidence="5">Uncharacterized protein</fullName>
    </submittedName>
</protein>
<keyword evidence="4" id="KW-0687">Ribonucleoprotein</keyword>
<accession>A0A7R8W3C7</accession>
<dbReference type="AlphaFoldDB" id="A0A7R8W3C7"/>
<evidence type="ECO:0000256" key="4">
    <source>
        <dbReference type="ARBA" id="ARBA00023274"/>
    </source>
</evidence>
<dbReference type="InterPro" id="IPR039982">
    <property type="entry name" value="Ribosomal_mL65"/>
</dbReference>
<gene>
    <name evidence="5" type="ORF">CTOB1V02_LOCUS2054</name>
</gene>
<keyword evidence="3" id="KW-0496">Mitochondrion</keyword>
<evidence type="ECO:0000256" key="2">
    <source>
        <dbReference type="ARBA" id="ARBA00022980"/>
    </source>
</evidence>
<evidence type="ECO:0000256" key="1">
    <source>
        <dbReference type="ARBA" id="ARBA00004173"/>
    </source>
</evidence>
<dbReference type="PANTHER" id="PTHR13014:SF3">
    <property type="entry name" value="LARGE RIBOSOMAL SUBUNIT PROTEIN ML65"/>
    <property type="match status" value="1"/>
</dbReference>
<dbReference type="Pfam" id="PF07147">
    <property type="entry name" value="PDCD9"/>
    <property type="match status" value="1"/>
</dbReference>
<dbReference type="PANTHER" id="PTHR13014">
    <property type="entry name" value="MITOCHONDRIAL 28S RIBOSOMAL PROTEIN S30/P52 PRO-APOTOTIC PROTEIN"/>
    <property type="match status" value="1"/>
</dbReference>
<dbReference type="GO" id="GO:0005762">
    <property type="term" value="C:mitochondrial large ribosomal subunit"/>
    <property type="evidence" value="ECO:0007669"/>
    <property type="project" value="TreeGrafter"/>
</dbReference>
<dbReference type="GO" id="GO:0003735">
    <property type="term" value="F:structural constituent of ribosome"/>
    <property type="evidence" value="ECO:0007669"/>
    <property type="project" value="InterPro"/>
</dbReference>
<reference evidence="5" key="1">
    <citation type="submission" date="2020-11" db="EMBL/GenBank/DDBJ databases">
        <authorList>
            <person name="Tran Van P."/>
        </authorList>
    </citation>
    <scope>NUCLEOTIDE SEQUENCE</scope>
</reference>
<evidence type="ECO:0000256" key="3">
    <source>
        <dbReference type="ARBA" id="ARBA00023128"/>
    </source>
</evidence>
<proteinExistence type="predicted"/>
<name>A0A7R8W3C7_9CRUS</name>